<organism evidence="5 6">
    <name type="scientific">Eragrostis curvula</name>
    <name type="common">weeping love grass</name>
    <dbReference type="NCBI Taxonomy" id="38414"/>
    <lineage>
        <taxon>Eukaryota</taxon>
        <taxon>Viridiplantae</taxon>
        <taxon>Streptophyta</taxon>
        <taxon>Embryophyta</taxon>
        <taxon>Tracheophyta</taxon>
        <taxon>Spermatophyta</taxon>
        <taxon>Magnoliopsida</taxon>
        <taxon>Liliopsida</taxon>
        <taxon>Poales</taxon>
        <taxon>Poaceae</taxon>
        <taxon>PACMAD clade</taxon>
        <taxon>Chloridoideae</taxon>
        <taxon>Eragrostideae</taxon>
        <taxon>Eragrostidinae</taxon>
        <taxon>Eragrostis</taxon>
    </lineage>
</organism>
<dbReference type="SUPFAM" id="SSF49503">
    <property type="entry name" value="Cupredoxins"/>
    <property type="match status" value="1"/>
</dbReference>
<feature type="chain" id="PRO_5023879875" description="Phytocyanin domain-containing protein" evidence="3">
    <location>
        <begin position="24"/>
        <end position="189"/>
    </location>
</feature>
<evidence type="ECO:0000313" key="5">
    <source>
        <dbReference type="EMBL" id="TVU42323.1"/>
    </source>
</evidence>
<dbReference type="PROSITE" id="PS51485">
    <property type="entry name" value="PHYTOCYANIN"/>
    <property type="match status" value="1"/>
</dbReference>
<dbReference type="GO" id="GO:0005886">
    <property type="term" value="C:plasma membrane"/>
    <property type="evidence" value="ECO:0007669"/>
    <property type="project" value="TreeGrafter"/>
</dbReference>
<reference evidence="5 6" key="1">
    <citation type="journal article" date="2019" name="Sci. Rep.">
        <title>A high-quality genome of Eragrostis curvula grass provides insights into Poaceae evolution and supports new strategies to enhance forage quality.</title>
        <authorList>
            <person name="Carballo J."/>
            <person name="Santos B.A.C.M."/>
            <person name="Zappacosta D."/>
            <person name="Garbus I."/>
            <person name="Selva J.P."/>
            <person name="Gallo C.A."/>
            <person name="Diaz A."/>
            <person name="Albertini E."/>
            <person name="Caccamo M."/>
            <person name="Echenique V."/>
        </authorList>
    </citation>
    <scope>NUCLEOTIDE SEQUENCE [LARGE SCALE GENOMIC DNA]</scope>
    <source>
        <strain evidence="6">cv. Victoria</strain>
        <tissue evidence="5">Leaf</tissue>
    </source>
</reference>
<dbReference type="PANTHER" id="PTHR33021:SF197">
    <property type="entry name" value="EARLY NODULIN-LIKE PROTEIN 13"/>
    <property type="match status" value="1"/>
</dbReference>
<keyword evidence="3" id="KW-0732">Signal</keyword>
<evidence type="ECO:0000259" key="4">
    <source>
        <dbReference type="PROSITE" id="PS51485"/>
    </source>
</evidence>
<evidence type="ECO:0000256" key="1">
    <source>
        <dbReference type="ARBA" id="ARBA00023157"/>
    </source>
</evidence>
<dbReference type="Pfam" id="PF02298">
    <property type="entry name" value="Cu_bind_like"/>
    <property type="match status" value="1"/>
</dbReference>
<accession>A0A5J9W330</accession>
<dbReference type="PANTHER" id="PTHR33021">
    <property type="entry name" value="BLUE COPPER PROTEIN"/>
    <property type="match status" value="1"/>
</dbReference>
<feature type="domain" description="Phytocyanin" evidence="4">
    <location>
        <begin position="24"/>
        <end position="132"/>
    </location>
</feature>
<proteinExistence type="predicted"/>
<dbReference type="InterPro" id="IPR003245">
    <property type="entry name" value="Phytocyanin_dom"/>
</dbReference>
<evidence type="ECO:0000313" key="6">
    <source>
        <dbReference type="Proteomes" id="UP000324897"/>
    </source>
</evidence>
<dbReference type="OrthoDB" id="1937044at2759"/>
<keyword evidence="2" id="KW-0325">Glycoprotein</keyword>
<dbReference type="InterPro" id="IPR008972">
    <property type="entry name" value="Cupredoxin"/>
</dbReference>
<dbReference type="Gene3D" id="2.60.40.420">
    <property type="entry name" value="Cupredoxins - blue copper proteins"/>
    <property type="match status" value="1"/>
</dbReference>
<evidence type="ECO:0000256" key="2">
    <source>
        <dbReference type="ARBA" id="ARBA00023180"/>
    </source>
</evidence>
<keyword evidence="6" id="KW-1185">Reference proteome</keyword>
<dbReference type="FunFam" id="2.60.40.420:FF:000034">
    <property type="entry name" value="Cupredoxin superfamily protein"/>
    <property type="match status" value="1"/>
</dbReference>
<name>A0A5J9W330_9POAL</name>
<sequence>MASRAALLLCASVLFAAAACSQANDVVVGGADHGWKVPVQPDALNLWSSVHRFQVGDNLVFKYDDPADAVLEVTRDDYNRCSTASPLAVHKAAAAGSGRVTVPLPRSGPFYFVSGAPGSCQKGERVVVVVVSEKHSRVPRRGFFPPAAAPSMMPYGSAPTPAPVTGGAAAAGSGGALLVALLGALLVGW</sequence>
<dbReference type="AlphaFoldDB" id="A0A5J9W330"/>
<dbReference type="Proteomes" id="UP000324897">
    <property type="component" value="Unassembled WGS sequence"/>
</dbReference>
<dbReference type="InterPro" id="IPR039391">
    <property type="entry name" value="Phytocyanin-like"/>
</dbReference>
<feature type="signal peptide" evidence="3">
    <location>
        <begin position="1"/>
        <end position="23"/>
    </location>
</feature>
<protein>
    <recommendedName>
        <fullName evidence="4">Phytocyanin domain-containing protein</fullName>
    </recommendedName>
</protein>
<comment type="caution">
    <text evidence="5">The sequence shown here is derived from an EMBL/GenBank/DDBJ whole genome shotgun (WGS) entry which is preliminary data.</text>
</comment>
<dbReference type="PROSITE" id="PS51257">
    <property type="entry name" value="PROKAR_LIPOPROTEIN"/>
    <property type="match status" value="1"/>
</dbReference>
<keyword evidence="1" id="KW-1015">Disulfide bond</keyword>
<dbReference type="GO" id="GO:0009055">
    <property type="term" value="F:electron transfer activity"/>
    <property type="evidence" value="ECO:0007669"/>
    <property type="project" value="InterPro"/>
</dbReference>
<dbReference type="EMBL" id="RWGY01000005">
    <property type="protein sequence ID" value="TVU42323.1"/>
    <property type="molecule type" value="Genomic_DNA"/>
</dbReference>
<evidence type="ECO:0000256" key="3">
    <source>
        <dbReference type="SAM" id="SignalP"/>
    </source>
</evidence>
<dbReference type="Gramene" id="TVU42323">
    <property type="protein sequence ID" value="TVU42323"/>
    <property type="gene ID" value="EJB05_08721"/>
</dbReference>
<gene>
    <name evidence="5" type="ORF">EJB05_08721</name>
</gene>